<dbReference type="AlphaFoldDB" id="A0A1E3WB12"/>
<evidence type="ECO:0000313" key="2">
    <source>
        <dbReference type="Proteomes" id="UP000095042"/>
    </source>
</evidence>
<proteinExistence type="predicted"/>
<keyword evidence="2" id="KW-1185">Reference proteome</keyword>
<accession>A0A1E3WB12</accession>
<sequence length="126" mass="12986">MTQERRGDGRHAARHAACRLCAFQRAHAVLEHGDGGIGVTAIDIAFRVALEPGLRLLGAVIDIAGVEEDGLGGLAELAAPRALVHELGGGRPGLAAPCLVVCGHAQNSCLCLRPAIKKTRTLAAAK</sequence>
<organism evidence="1 2">
    <name type="scientific">Methyloceanibacter marginalis</name>
    <dbReference type="NCBI Taxonomy" id="1774971"/>
    <lineage>
        <taxon>Bacteria</taxon>
        <taxon>Pseudomonadati</taxon>
        <taxon>Pseudomonadota</taxon>
        <taxon>Alphaproteobacteria</taxon>
        <taxon>Hyphomicrobiales</taxon>
        <taxon>Hyphomicrobiaceae</taxon>
        <taxon>Methyloceanibacter</taxon>
    </lineage>
</organism>
<comment type="caution">
    <text evidence="1">The sequence shown here is derived from an EMBL/GenBank/DDBJ whole genome shotgun (WGS) entry which is preliminary data.</text>
</comment>
<gene>
    <name evidence="1" type="ORF">AUC71_12175</name>
</gene>
<name>A0A1E3WB12_9HYPH</name>
<reference evidence="1 2" key="1">
    <citation type="journal article" date="2016" name="Environ. Microbiol.">
        <title>New Methyloceanibacter diversity from North Sea sediments includes methanotroph containing solely the soluble methane monooxygenase.</title>
        <authorList>
            <person name="Vekeman B."/>
            <person name="Kerckhof F.M."/>
            <person name="Cremers G."/>
            <person name="de Vos P."/>
            <person name="Vandamme P."/>
            <person name="Boon N."/>
            <person name="Op den Camp H.J."/>
            <person name="Heylen K."/>
        </authorList>
    </citation>
    <scope>NUCLEOTIDE SEQUENCE [LARGE SCALE GENOMIC DNA]</scope>
    <source>
        <strain evidence="1 2">R-67177</strain>
    </source>
</reference>
<dbReference type="EMBL" id="LPWD01000185">
    <property type="protein sequence ID" value="ODS03003.1"/>
    <property type="molecule type" value="Genomic_DNA"/>
</dbReference>
<protein>
    <submittedName>
        <fullName evidence="1">Uncharacterized protein</fullName>
    </submittedName>
</protein>
<dbReference type="Proteomes" id="UP000095042">
    <property type="component" value="Unassembled WGS sequence"/>
</dbReference>
<evidence type="ECO:0000313" key="1">
    <source>
        <dbReference type="EMBL" id="ODS03003.1"/>
    </source>
</evidence>